<dbReference type="AlphaFoldDB" id="A0A919WLT1"/>
<dbReference type="InterPro" id="IPR003775">
    <property type="entry name" value="Flagellar_assembly_factor_FliW"/>
</dbReference>
<keyword evidence="3 4" id="KW-0810">Translation regulation</keyword>
<comment type="subcellular location">
    <subcellularLocation>
        <location evidence="4">Cytoplasm</location>
    </subcellularLocation>
</comment>
<dbReference type="Pfam" id="PF02623">
    <property type="entry name" value="FliW"/>
    <property type="match status" value="1"/>
</dbReference>
<dbReference type="SUPFAM" id="SSF141457">
    <property type="entry name" value="BH3618-like"/>
    <property type="match status" value="1"/>
</dbReference>
<dbReference type="PANTHER" id="PTHR39190">
    <property type="entry name" value="FLAGELLAR ASSEMBLY FACTOR FLIW"/>
    <property type="match status" value="1"/>
</dbReference>
<dbReference type="GO" id="GO:0044780">
    <property type="term" value="P:bacterial-type flagellum assembly"/>
    <property type="evidence" value="ECO:0007669"/>
    <property type="project" value="UniProtKB-UniRule"/>
</dbReference>
<reference evidence="5" key="1">
    <citation type="submission" date="2021-03" db="EMBL/GenBank/DDBJ databases">
        <title>Antimicrobial resistance genes in bacteria isolated from Japanese honey, and their potential for conferring macrolide and lincosamide resistance in the American foulbrood pathogen Paenibacillus larvae.</title>
        <authorList>
            <person name="Okamoto M."/>
            <person name="Kumagai M."/>
            <person name="Kanamori H."/>
            <person name="Takamatsu D."/>
        </authorList>
    </citation>
    <scope>NUCLEOTIDE SEQUENCE</scope>
    <source>
        <strain evidence="5">J27TS8</strain>
    </source>
</reference>
<gene>
    <name evidence="4 5" type="primary">fliW</name>
    <name evidence="5" type="ORF">J27TS8_40660</name>
</gene>
<dbReference type="EMBL" id="BORC01000010">
    <property type="protein sequence ID" value="GIN64073.1"/>
    <property type="molecule type" value="Genomic_DNA"/>
</dbReference>
<comment type="caution">
    <text evidence="5">The sequence shown here is derived from an EMBL/GenBank/DDBJ whole genome shotgun (WGS) entry which is preliminary data.</text>
</comment>
<comment type="subunit">
    <text evidence="4">Interacts with translational regulator CsrA and flagellin(s).</text>
</comment>
<keyword evidence="6" id="KW-1185">Reference proteome</keyword>
<evidence type="ECO:0000256" key="3">
    <source>
        <dbReference type="ARBA" id="ARBA00022845"/>
    </source>
</evidence>
<dbReference type="HAMAP" id="MF_01185">
    <property type="entry name" value="FliW"/>
    <property type="match status" value="1"/>
</dbReference>
<dbReference type="GO" id="GO:0005737">
    <property type="term" value="C:cytoplasm"/>
    <property type="evidence" value="ECO:0007669"/>
    <property type="project" value="UniProtKB-SubCell"/>
</dbReference>
<comment type="similarity">
    <text evidence="4">Belongs to the FliW family.</text>
</comment>
<sequence>MKIATKYHGEIEIDQANIIHFNSGIPSFLEEKQFYVLPFADDGPFFILQSIQTPSLAFVIVSPFEFFPGYELKLPEHVVEALEIAQAEDVATFVILTVQEPFQNTTANLQGPIVINNKKKLGKQVILSDSSYTTKHLLVQTAAATGKEG</sequence>
<evidence type="ECO:0000256" key="1">
    <source>
        <dbReference type="ARBA" id="ARBA00022490"/>
    </source>
</evidence>
<organism evidence="5 6">
    <name type="scientific">Robertmurraya siralis</name>
    <dbReference type="NCBI Taxonomy" id="77777"/>
    <lineage>
        <taxon>Bacteria</taxon>
        <taxon>Bacillati</taxon>
        <taxon>Bacillota</taxon>
        <taxon>Bacilli</taxon>
        <taxon>Bacillales</taxon>
        <taxon>Bacillaceae</taxon>
        <taxon>Robertmurraya</taxon>
    </lineage>
</organism>
<accession>A0A919WLT1</accession>
<dbReference type="PANTHER" id="PTHR39190:SF1">
    <property type="entry name" value="FLAGELLAR ASSEMBLY FACTOR FLIW"/>
    <property type="match status" value="1"/>
</dbReference>
<protein>
    <recommendedName>
        <fullName evidence="4">Flagellar assembly factor FliW</fullName>
    </recommendedName>
</protein>
<proteinExistence type="inferred from homology"/>
<comment type="function">
    <text evidence="4">Acts as an anti-CsrA protein, binds CsrA and prevents it from repressing translation of its target genes, one of which is flagellin. Binds to flagellin and participates in the assembly of the flagellum.</text>
</comment>
<keyword evidence="4" id="KW-0143">Chaperone</keyword>
<dbReference type="GO" id="GO:0006417">
    <property type="term" value="P:regulation of translation"/>
    <property type="evidence" value="ECO:0007669"/>
    <property type="project" value="UniProtKB-KW"/>
</dbReference>
<dbReference type="NCBIfam" id="NF009793">
    <property type="entry name" value="PRK13285.1-1"/>
    <property type="match status" value="1"/>
</dbReference>
<keyword evidence="5" id="KW-0966">Cell projection</keyword>
<keyword evidence="5" id="KW-0282">Flagellum</keyword>
<evidence type="ECO:0000313" key="6">
    <source>
        <dbReference type="Proteomes" id="UP000682111"/>
    </source>
</evidence>
<dbReference type="OrthoDB" id="9801235at2"/>
<keyword evidence="5" id="KW-0969">Cilium</keyword>
<evidence type="ECO:0000256" key="2">
    <source>
        <dbReference type="ARBA" id="ARBA00022795"/>
    </source>
</evidence>
<name>A0A919WLT1_9BACI</name>
<evidence type="ECO:0000256" key="4">
    <source>
        <dbReference type="HAMAP-Rule" id="MF_01185"/>
    </source>
</evidence>
<evidence type="ECO:0000313" key="5">
    <source>
        <dbReference type="EMBL" id="GIN64073.1"/>
    </source>
</evidence>
<dbReference type="Proteomes" id="UP000682111">
    <property type="component" value="Unassembled WGS sequence"/>
</dbReference>
<keyword evidence="2 4" id="KW-1005">Bacterial flagellum biogenesis</keyword>
<dbReference type="RefSeq" id="WP_137743535.1">
    <property type="nucleotide sequence ID" value="NZ_BORC01000010.1"/>
</dbReference>
<dbReference type="InterPro" id="IPR024046">
    <property type="entry name" value="Flagellar_assmbl_FliW_dom_sf"/>
</dbReference>
<keyword evidence="1 4" id="KW-0963">Cytoplasm</keyword>
<dbReference type="Gene3D" id="2.30.290.10">
    <property type="entry name" value="BH3618-like"/>
    <property type="match status" value="1"/>
</dbReference>